<dbReference type="AlphaFoldDB" id="A0A0M2NGP1"/>
<feature type="transmembrane region" description="Helical" evidence="1">
    <location>
        <begin position="12"/>
        <end position="30"/>
    </location>
</feature>
<dbReference type="OrthoDB" id="2087669at2"/>
<feature type="transmembrane region" description="Helical" evidence="1">
    <location>
        <begin position="68"/>
        <end position="87"/>
    </location>
</feature>
<proteinExistence type="predicted"/>
<dbReference type="Proteomes" id="UP000034076">
    <property type="component" value="Unassembled WGS sequence"/>
</dbReference>
<dbReference type="RefSeq" id="WP_046444013.1">
    <property type="nucleotide sequence ID" value="NZ_CAUERS010000032.1"/>
</dbReference>
<name>A0A0M2NGP1_9FIRM</name>
<keyword evidence="1" id="KW-0812">Transmembrane</keyword>
<evidence type="ECO:0000256" key="1">
    <source>
        <dbReference type="SAM" id="Phobius"/>
    </source>
</evidence>
<dbReference type="Pfam" id="PF03729">
    <property type="entry name" value="DUF308"/>
    <property type="match status" value="1"/>
</dbReference>
<accession>A0A0M2NGP1</accession>
<dbReference type="STRING" id="270498.CHK_2179"/>
<feature type="transmembrane region" description="Helical" evidence="1">
    <location>
        <begin position="124"/>
        <end position="147"/>
    </location>
</feature>
<feature type="transmembrane region" description="Helical" evidence="1">
    <location>
        <begin position="153"/>
        <end position="175"/>
    </location>
</feature>
<feature type="transmembrane region" description="Helical" evidence="1">
    <location>
        <begin position="36"/>
        <end position="56"/>
    </location>
</feature>
<evidence type="ECO:0000313" key="2">
    <source>
        <dbReference type="EMBL" id="KKI50116.1"/>
    </source>
</evidence>
<dbReference type="PANTHER" id="PTHR34989">
    <property type="entry name" value="PROTEIN HDED"/>
    <property type="match status" value="1"/>
</dbReference>
<dbReference type="InterPro" id="IPR005325">
    <property type="entry name" value="DUF308_memb"/>
</dbReference>
<dbReference type="PANTHER" id="PTHR34989:SF1">
    <property type="entry name" value="PROTEIN HDED"/>
    <property type="match status" value="1"/>
</dbReference>
<organism evidence="2 3">
    <name type="scientific">Christensenella hongkongensis</name>
    <dbReference type="NCBI Taxonomy" id="270498"/>
    <lineage>
        <taxon>Bacteria</taxon>
        <taxon>Bacillati</taxon>
        <taxon>Bacillota</taxon>
        <taxon>Clostridia</taxon>
        <taxon>Christensenellales</taxon>
        <taxon>Christensenellaceae</taxon>
        <taxon>Christensenella</taxon>
    </lineage>
</organism>
<keyword evidence="1" id="KW-0472">Membrane</keyword>
<gene>
    <name evidence="2" type="ORF">CHK_2179</name>
</gene>
<reference evidence="2 3" key="1">
    <citation type="submission" date="2015-04" db="EMBL/GenBank/DDBJ databases">
        <title>Draft genome sequence of bacteremic isolate Catabacter hongkongensis type strain HKU16T.</title>
        <authorList>
            <person name="Lau S.K."/>
            <person name="Teng J.L."/>
            <person name="Huang Y."/>
            <person name="Curreem S.O."/>
            <person name="Tsui S.K."/>
            <person name="Woo P.C."/>
        </authorList>
    </citation>
    <scope>NUCLEOTIDE SEQUENCE [LARGE SCALE GENOMIC DNA]</scope>
    <source>
        <strain evidence="2 3">HKU16</strain>
    </source>
</reference>
<dbReference type="InterPro" id="IPR052712">
    <property type="entry name" value="Acid_resist_chaperone_HdeD"/>
</dbReference>
<dbReference type="EMBL" id="LAYJ01000112">
    <property type="protein sequence ID" value="KKI50116.1"/>
    <property type="molecule type" value="Genomic_DNA"/>
</dbReference>
<dbReference type="GO" id="GO:0005886">
    <property type="term" value="C:plasma membrane"/>
    <property type="evidence" value="ECO:0007669"/>
    <property type="project" value="TreeGrafter"/>
</dbReference>
<protein>
    <recommendedName>
        <fullName evidence="4">Acid-resistance membrane protein</fullName>
    </recommendedName>
</protein>
<keyword evidence="3" id="KW-1185">Reference proteome</keyword>
<sequence>MNSGSWKSKEMIRLILSIVLLAIGIILLMAPNTAMAVIVVIIGVVVLAYGVIQLFTNISRRNRGDANASYVVPIIAIIVGILLIIFRDGIANIILPFIIGVWAIITGIMSLMESSQIKDYNSSSWKVVLISGLAELVVGIIIIAGIIAQSNVLGIMLGVCLTIYGILSLVSWGLVSSAKK</sequence>
<comment type="caution">
    <text evidence="2">The sequence shown here is derived from an EMBL/GenBank/DDBJ whole genome shotgun (WGS) entry which is preliminary data.</text>
</comment>
<feature type="transmembrane region" description="Helical" evidence="1">
    <location>
        <begin position="93"/>
        <end position="112"/>
    </location>
</feature>
<evidence type="ECO:0000313" key="3">
    <source>
        <dbReference type="Proteomes" id="UP000034076"/>
    </source>
</evidence>
<keyword evidence="1" id="KW-1133">Transmembrane helix</keyword>
<evidence type="ECO:0008006" key="4">
    <source>
        <dbReference type="Google" id="ProtNLM"/>
    </source>
</evidence>